<sequence>MHVTVGGRDYELSETLQSDELAPIFADAWTASRVWTASCFLAEHLVEFATNELTDAESHSFQVASTQASVIELGSGCGLAGIVAAVLGAKVVLSDQRTAVELLERNVQNNLAGEERASVVEYRWGTSAEDAGLPHATFDFILISDCINPIYGTESWRNLARSIDLLSHDKTITYLAHEARGEDEAMTDFLAFSESFLAVERIVQVPQQRLSLFKIRSRR</sequence>
<name>A0A8K1CGX9_PYTOL</name>
<organism evidence="1 2">
    <name type="scientific">Pythium oligandrum</name>
    <name type="common">Mycoparasitic fungus</name>
    <dbReference type="NCBI Taxonomy" id="41045"/>
    <lineage>
        <taxon>Eukaryota</taxon>
        <taxon>Sar</taxon>
        <taxon>Stramenopiles</taxon>
        <taxon>Oomycota</taxon>
        <taxon>Peronosporomycetes</taxon>
        <taxon>Pythiales</taxon>
        <taxon>Pythiaceae</taxon>
        <taxon>Pythium</taxon>
    </lineage>
</organism>
<proteinExistence type="predicted"/>
<keyword evidence="2" id="KW-1185">Reference proteome</keyword>
<dbReference type="PANTHER" id="PTHR14614:SF109">
    <property type="entry name" value="RIBOSOMAL LYSINE N-METHYLTRANSFERASE 5"/>
    <property type="match status" value="1"/>
</dbReference>
<dbReference type="PANTHER" id="PTHR14614">
    <property type="entry name" value="HEPATOCELLULAR CARCINOMA-ASSOCIATED ANTIGEN"/>
    <property type="match status" value="1"/>
</dbReference>
<comment type="caution">
    <text evidence="1">The sequence shown here is derived from an EMBL/GenBank/DDBJ whole genome shotgun (WGS) entry which is preliminary data.</text>
</comment>
<gene>
    <name evidence="1" type="ORF">Poli38472_009796</name>
</gene>
<protein>
    <submittedName>
        <fullName evidence="1">Uncharacterized protein</fullName>
    </submittedName>
</protein>
<dbReference type="SUPFAM" id="SSF53335">
    <property type="entry name" value="S-adenosyl-L-methionine-dependent methyltransferases"/>
    <property type="match status" value="1"/>
</dbReference>
<dbReference type="Gene3D" id="3.40.50.150">
    <property type="entry name" value="Vaccinia Virus protein VP39"/>
    <property type="match status" value="1"/>
</dbReference>
<dbReference type="InterPro" id="IPR019410">
    <property type="entry name" value="Methyltransf_16"/>
</dbReference>
<dbReference type="AlphaFoldDB" id="A0A8K1CGX9"/>
<evidence type="ECO:0000313" key="2">
    <source>
        <dbReference type="Proteomes" id="UP000794436"/>
    </source>
</evidence>
<evidence type="ECO:0000313" key="1">
    <source>
        <dbReference type="EMBL" id="TMW62303.1"/>
    </source>
</evidence>
<dbReference type="InterPro" id="IPR029063">
    <property type="entry name" value="SAM-dependent_MTases_sf"/>
</dbReference>
<dbReference type="EMBL" id="SPLM01000074">
    <property type="protein sequence ID" value="TMW62303.1"/>
    <property type="molecule type" value="Genomic_DNA"/>
</dbReference>
<accession>A0A8K1CGX9</accession>
<dbReference type="Pfam" id="PF10294">
    <property type="entry name" value="Methyltransf_16"/>
    <property type="match status" value="1"/>
</dbReference>
<dbReference type="Proteomes" id="UP000794436">
    <property type="component" value="Unassembled WGS sequence"/>
</dbReference>
<reference evidence="1" key="1">
    <citation type="submission" date="2019-03" db="EMBL/GenBank/DDBJ databases">
        <title>Long read genome sequence of the mycoparasitic Pythium oligandrum ATCC 38472 isolated from sugarbeet rhizosphere.</title>
        <authorList>
            <person name="Gaulin E."/>
        </authorList>
    </citation>
    <scope>NUCLEOTIDE SEQUENCE</scope>
    <source>
        <strain evidence="1">ATCC 38472_TT</strain>
    </source>
</reference>
<dbReference type="OrthoDB" id="413520at2759"/>